<keyword evidence="2" id="KW-1185">Reference proteome</keyword>
<gene>
    <name evidence="1" type="ORF">RHGRI_004873</name>
</gene>
<protein>
    <submittedName>
        <fullName evidence="1">Uncharacterized protein</fullName>
    </submittedName>
</protein>
<comment type="caution">
    <text evidence="1">The sequence shown here is derived from an EMBL/GenBank/DDBJ whole genome shotgun (WGS) entry which is preliminary data.</text>
</comment>
<evidence type="ECO:0000313" key="1">
    <source>
        <dbReference type="EMBL" id="KAG5561979.1"/>
    </source>
</evidence>
<name>A0AAV6LBG6_9ERIC</name>
<evidence type="ECO:0000313" key="2">
    <source>
        <dbReference type="Proteomes" id="UP000823749"/>
    </source>
</evidence>
<sequence>MWKKKKITDHSSLSVKKVLLPGFCDLLSDVHICWIKGGRQAVSCFSVHALANTAG</sequence>
<dbReference type="Proteomes" id="UP000823749">
    <property type="component" value="Chromosome 2"/>
</dbReference>
<accession>A0AAV6LBG6</accession>
<proteinExistence type="predicted"/>
<reference evidence="1" key="1">
    <citation type="submission" date="2020-08" db="EMBL/GenBank/DDBJ databases">
        <title>Plant Genome Project.</title>
        <authorList>
            <person name="Zhang R.-G."/>
        </authorList>
    </citation>
    <scope>NUCLEOTIDE SEQUENCE</scope>
    <source>
        <strain evidence="1">WSP0</strain>
        <tissue evidence="1">Leaf</tissue>
    </source>
</reference>
<dbReference type="AlphaFoldDB" id="A0AAV6LBG6"/>
<organism evidence="1 2">
    <name type="scientific">Rhododendron griersonianum</name>
    <dbReference type="NCBI Taxonomy" id="479676"/>
    <lineage>
        <taxon>Eukaryota</taxon>
        <taxon>Viridiplantae</taxon>
        <taxon>Streptophyta</taxon>
        <taxon>Embryophyta</taxon>
        <taxon>Tracheophyta</taxon>
        <taxon>Spermatophyta</taxon>
        <taxon>Magnoliopsida</taxon>
        <taxon>eudicotyledons</taxon>
        <taxon>Gunneridae</taxon>
        <taxon>Pentapetalae</taxon>
        <taxon>asterids</taxon>
        <taxon>Ericales</taxon>
        <taxon>Ericaceae</taxon>
        <taxon>Ericoideae</taxon>
        <taxon>Rhodoreae</taxon>
        <taxon>Rhododendron</taxon>
    </lineage>
</organism>
<dbReference type="EMBL" id="JACTNZ010000002">
    <property type="protein sequence ID" value="KAG5561979.1"/>
    <property type="molecule type" value="Genomic_DNA"/>
</dbReference>